<dbReference type="Proteomes" id="UP000828390">
    <property type="component" value="Unassembled WGS sequence"/>
</dbReference>
<dbReference type="EMBL" id="JAIWYP010000005">
    <property type="protein sequence ID" value="KAH3825144.1"/>
    <property type="molecule type" value="Genomic_DNA"/>
</dbReference>
<comment type="caution">
    <text evidence="1">The sequence shown here is derived from an EMBL/GenBank/DDBJ whole genome shotgun (WGS) entry which is preliminary data.</text>
</comment>
<name>A0A9D4GX40_DREPO</name>
<gene>
    <name evidence="1" type="ORF">DPMN_127017</name>
</gene>
<reference evidence="1" key="2">
    <citation type="submission" date="2020-11" db="EMBL/GenBank/DDBJ databases">
        <authorList>
            <person name="McCartney M.A."/>
            <person name="Auch B."/>
            <person name="Kono T."/>
            <person name="Mallez S."/>
            <person name="Becker A."/>
            <person name="Gohl D.M."/>
            <person name="Silverstein K.A.T."/>
            <person name="Koren S."/>
            <person name="Bechman K.B."/>
            <person name="Herman A."/>
            <person name="Abrahante J.E."/>
            <person name="Garbe J."/>
        </authorList>
    </citation>
    <scope>NUCLEOTIDE SEQUENCE</scope>
    <source>
        <strain evidence="1">Duluth1</strain>
        <tissue evidence="1">Whole animal</tissue>
    </source>
</reference>
<proteinExistence type="predicted"/>
<sequence length="80" mass="8711">MFSIAGGRGPRVTTRAHVFTLVASPKKTSIFLWKPMAGMALAPVIHIRTSCGFKVKPFTVAADPEIINNTDLNMHVSCQQ</sequence>
<evidence type="ECO:0000313" key="1">
    <source>
        <dbReference type="EMBL" id="KAH3825144.1"/>
    </source>
</evidence>
<reference evidence="1" key="1">
    <citation type="journal article" date="2019" name="bioRxiv">
        <title>The Genome of the Zebra Mussel, Dreissena polymorpha: A Resource for Invasive Species Research.</title>
        <authorList>
            <person name="McCartney M.A."/>
            <person name="Auch B."/>
            <person name="Kono T."/>
            <person name="Mallez S."/>
            <person name="Zhang Y."/>
            <person name="Obille A."/>
            <person name="Becker A."/>
            <person name="Abrahante J.E."/>
            <person name="Garbe J."/>
            <person name="Badalamenti J.P."/>
            <person name="Herman A."/>
            <person name="Mangelson H."/>
            <person name="Liachko I."/>
            <person name="Sullivan S."/>
            <person name="Sone E.D."/>
            <person name="Koren S."/>
            <person name="Silverstein K.A.T."/>
            <person name="Beckman K.B."/>
            <person name="Gohl D.M."/>
        </authorList>
    </citation>
    <scope>NUCLEOTIDE SEQUENCE</scope>
    <source>
        <strain evidence="1">Duluth1</strain>
        <tissue evidence="1">Whole animal</tissue>
    </source>
</reference>
<protein>
    <submittedName>
        <fullName evidence="1">Uncharacterized protein</fullName>
    </submittedName>
</protein>
<keyword evidence="2" id="KW-1185">Reference proteome</keyword>
<dbReference type="AlphaFoldDB" id="A0A9D4GX40"/>
<evidence type="ECO:0000313" key="2">
    <source>
        <dbReference type="Proteomes" id="UP000828390"/>
    </source>
</evidence>
<accession>A0A9D4GX40</accession>
<organism evidence="1 2">
    <name type="scientific">Dreissena polymorpha</name>
    <name type="common">Zebra mussel</name>
    <name type="synonym">Mytilus polymorpha</name>
    <dbReference type="NCBI Taxonomy" id="45954"/>
    <lineage>
        <taxon>Eukaryota</taxon>
        <taxon>Metazoa</taxon>
        <taxon>Spiralia</taxon>
        <taxon>Lophotrochozoa</taxon>
        <taxon>Mollusca</taxon>
        <taxon>Bivalvia</taxon>
        <taxon>Autobranchia</taxon>
        <taxon>Heteroconchia</taxon>
        <taxon>Euheterodonta</taxon>
        <taxon>Imparidentia</taxon>
        <taxon>Neoheterodontei</taxon>
        <taxon>Myida</taxon>
        <taxon>Dreissenoidea</taxon>
        <taxon>Dreissenidae</taxon>
        <taxon>Dreissena</taxon>
    </lineage>
</organism>